<dbReference type="EC" id="2.3.1.15" evidence="5 14"/>
<accession>A0A4S2QCW8</accession>
<dbReference type="Pfam" id="PF01553">
    <property type="entry name" value="Acyltransferase"/>
    <property type="match status" value="1"/>
</dbReference>
<evidence type="ECO:0000256" key="13">
    <source>
        <dbReference type="ARBA" id="ARBA00048427"/>
    </source>
</evidence>
<dbReference type="CDD" id="cd07993">
    <property type="entry name" value="LPLAT_DHAPAT-like"/>
    <property type="match status" value="1"/>
</dbReference>
<name>A0A4S2QCW8_9PAST</name>
<evidence type="ECO:0000256" key="10">
    <source>
        <dbReference type="ARBA" id="ARBA00023209"/>
    </source>
</evidence>
<feature type="domain" description="Phospholipid/glycerol acyltransferase" evidence="15">
    <location>
        <begin position="300"/>
        <end position="427"/>
    </location>
</feature>
<comment type="subcellular location">
    <subcellularLocation>
        <location evidence="1 14">Cell membrane</location>
        <topology evidence="1 14">Peripheral membrane protein</topology>
        <orientation evidence="1 14">Cytoplasmic side</orientation>
    </subcellularLocation>
</comment>
<reference evidence="16 17" key="1">
    <citation type="journal article" date="2019" name="Vet. Microbiol.">
        <title>Development of multi locus sequence typing (MLST) of Rodentibacter pneumotropicus.</title>
        <authorList>
            <person name="Adhikary S."/>
            <person name="Bisgaard M."/>
            <person name="Boot R."/>
            <person name="Benga L."/>
            <person name="Nicklas W."/>
            <person name="Christensen H."/>
        </authorList>
    </citation>
    <scope>NUCLEOTIDE SEQUENCE [LARGE SCALE GENOMIC DNA]</scope>
    <source>
        <strain evidence="16 17">Ac84</strain>
    </source>
</reference>
<sequence length="809" mass="92761">MSSIVNVYRKLLEFPLSFLVKNNPIPANPAEELQLNLSQPIVYVLPYTSQTDFVIFRRNCLSLGLPDPAEKNEIQGVMLPRYVYLDEGRRFFKSKGAKDETIQVFNKYLELHRTFVDLDVQLVPVSVLWGRSPGHEDKAGLPNLRLLNGIQKTFAAIWFGRDTFVRFSQAVSLRYMANMHGSDEKMAQKLARVAKMHFARQRISATGPRLPNREAMFNKLLQSAPIQAAIDDEAKSKNISREKAQKEAYKILDEIAADVSHSSLRAADRFLRWLWNKLYSGIDVQNADRVRKLALEGHEIVYVPCHRSHIDYLLLSYVLYHQGLVPPHIAAGINLNFWPVGRLFRSWGAFFIRRTFKGNRLYSAIFREYLAELFHRGYSVEYFIEGGRSRTGRLLAPKTGMMSMTLQALQHHQTRPISVVPVYVGYEHVLEVDTYAKELRGAAKEKENAGLVIRVIKKLRNLGQGFVNFGEPITLSNYLNQHFPDWKDNHHEEKPQWFNHAVSEISNQVMININKAAAVNAMNLVGMALLSSRQRALSREQLVEQLNSYQQMLQHAPYSEDMVIPKDSPETMLEHVLSLDRVGVLIEKDNFGEIVRLERTSAVLMTYYRNNIQHAFVLPSLVASIVLHYETIQRDLLLDAVSKIYPFLQGELFLHFNQEGLREQISKIIAEFTRQEVIYSSENLLSINRPKVRILQLWAAGVREILQRYYITVTILQKDPKIARATLEKESQLVAQRLSVLHGINAPEFFDKAVFSTFIASLKNENYFDEQGNGNLAYLDELSSILEHLISTEISLTIKGTVEKADEMK</sequence>
<dbReference type="SMART" id="SM00563">
    <property type="entry name" value="PlsC"/>
    <property type="match status" value="1"/>
</dbReference>
<dbReference type="AlphaFoldDB" id="A0A4S2QCW8"/>
<comment type="similarity">
    <text evidence="4 14">Belongs to the GPAT/DAPAT family.</text>
</comment>
<dbReference type="PANTHER" id="PTHR12563">
    <property type="entry name" value="GLYCEROL-3-PHOSPHATE ACYLTRANSFERASE"/>
    <property type="match status" value="1"/>
</dbReference>
<comment type="caution">
    <text evidence="16">The sequence shown here is derived from an EMBL/GenBank/DDBJ whole genome shotgun (WGS) entry which is preliminary data.</text>
</comment>
<protein>
    <recommendedName>
        <fullName evidence="6 14">Glycerol-3-phosphate acyltransferase</fullName>
        <shortName evidence="14">GPAT</shortName>
        <ecNumber evidence="5 14">2.3.1.15</ecNumber>
    </recommendedName>
</protein>
<evidence type="ECO:0000256" key="2">
    <source>
        <dbReference type="ARBA" id="ARBA00004765"/>
    </source>
</evidence>
<evidence type="ECO:0000256" key="7">
    <source>
        <dbReference type="ARBA" id="ARBA00022475"/>
    </source>
</evidence>
<comment type="pathway">
    <text evidence="3">Lipid metabolism.</text>
</comment>
<evidence type="ECO:0000256" key="6">
    <source>
        <dbReference type="ARBA" id="ARBA00013432"/>
    </source>
</evidence>
<keyword evidence="14" id="KW-0443">Lipid metabolism</keyword>
<keyword evidence="14" id="KW-0444">Lipid biosynthesis</keyword>
<dbReference type="PIRSF" id="PIRSF000437">
    <property type="entry name" value="GPAT_DHAPAT"/>
    <property type="match status" value="1"/>
</dbReference>
<dbReference type="HAMAP" id="MF_00393">
    <property type="entry name" value="Glyc3P_acyltrans"/>
    <property type="match status" value="1"/>
</dbReference>
<dbReference type="NCBIfam" id="TIGR03703">
    <property type="entry name" value="plsB"/>
    <property type="match status" value="1"/>
</dbReference>
<dbReference type="EMBL" id="QXNI01000068">
    <property type="protein sequence ID" value="THA07018.1"/>
    <property type="molecule type" value="Genomic_DNA"/>
</dbReference>
<evidence type="ECO:0000256" key="14">
    <source>
        <dbReference type="HAMAP-Rule" id="MF_00393"/>
    </source>
</evidence>
<evidence type="ECO:0000256" key="9">
    <source>
        <dbReference type="ARBA" id="ARBA00023136"/>
    </source>
</evidence>
<dbReference type="Pfam" id="PF19277">
    <property type="entry name" value="GPAT_C"/>
    <property type="match status" value="1"/>
</dbReference>
<comment type="catalytic activity">
    <reaction evidence="13 14">
        <text>sn-glycerol 3-phosphate + an acyl-CoA = a 1-acyl-sn-glycero-3-phosphate + CoA</text>
        <dbReference type="Rhea" id="RHEA:15325"/>
        <dbReference type="ChEBI" id="CHEBI:57287"/>
        <dbReference type="ChEBI" id="CHEBI:57597"/>
        <dbReference type="ChEBI" id="CHEBI:57970"/>
        <dbReference type="ChEBI" id="CHEBI:58342"/>
        <dbReference type="EC" id="2.3.1.15"/>
    </reaction>
</comment>
<evidence type="ECO:0000313" key="17">
    <source>
        <dbReference type="Proteomes" id="UP000306758"/>
    </source>
</evidence>
<dbReference type="NCBIfam" id="NF003441">
    <property type="entry name" value="PRK04974.1"/>
    <property type="match status" value="1"/>
</dbReference>
<keyword evidence="8 14" id="KW-0808">Transferase</keyword>
<dbReference type="GO" id="GO:0005886">
    <property type="term" value="C:plasma membrane"/>
    <property type="evidence" value="ECO:0007669"/>
    <property type="project" value="UniProtKB-SubCell"/>
</dbReference>
<dbReference type="Proteomes" id="UP000306758">
    <property type="component" value="Unassembled WGS sequence"/>
</dbReference>
<evidence type="ECO:0000256" key="4">
    <source>
        <dbReference type="ARBA" id="ARBA00007937"/>
    </source>
</evidence>
<feature type="short sequence motif" description="HXXXXD motif" evidence="14">
    <location>
        <begin position="305"/>
        <end position="310"/>
    </location>
</feature>
<keyword evidence="9 14" id="KW-0472">Membrane</keyword>
<comment type="pathway">
    <text evidence="2 14">Phospholipid metabolism; CDP-diacylglycerol biosynthesis; CDP-diacylglycerol from sn-glycerol 3-phosphate: step 1/3.</text>
</comment>
<dbReference type="InterPro" id="IPR028354">
    <property type="entry name" value="GPAT_PlsB"/>
</dbReference>
<dbReference type="InterPro" id="IPR045520">
    <property type="entry name" value="GPAT/DHAPAT_C"/>
</dbReference>
<proteinExistence type="inferred from homology"/>
<dbReference type="PIRSF" id="PIRSF500064">
    <property type="entry name" value="GPAT"/>
    <property type="match status" value="1"/>
</dbReference>
<evidence type="ECO:0000256" key="8">
    <source>
        <dbReference type="ARBA" id="ARBA00022679"/>
    </source>
</evidence>
<dbReference type="GO" id="GO:0006631">
    <property type="term" value="P:fatty acid metabolic process"/>
    <property type="evidence" value="ECO:0007669"/>
    <property type="project" value="TreeGrafter"/>
</dbReference>
<dbReference type="InterPro" id="IPR022284">
    <property type="entry name" value="GPAT/DHAPAT"/>
</dbReference>
<dbReference type="SUPFAM" id="SSF69593">
    <property type="entry name" value="Glycerol-3-phosphate (1)-acyltransferase"/>
    <property type="match status" value="1"/>
</dbReference>
<keyword evidence="11 14" id="KW-1208">Phospholipid metabolism</keyword>
<dbReference type="GO" id="GO:0016024">
    <property type="term" value="P:CDP-diacylglycerol biosynthetic process"/>
    <property type="evidence" value="ECO:0007669"/>
    <property type="project" value="UniProtKB-UniRule"/>
</dbReference>
<dbReference type="UniPathway" id="UPA00557">
    <property type="reaction ID" value="UER00612"/>
</dbReference>
<keyword evidence="7 14" id="KW-1003">Cell membrane</keyword>
<evidence type="ECO:0000256" key="11">
    <source>
        <dbReference type="ARBA" id="ARBA00023264"/>
    </source>
</evidence>
<dbReference type="RefSeq" id="WP_136123988.1">
    <property type="nucleotide sequence ID" value="NZ_QXNI01000068.1"/>
</dbReference>
<evidence type="ECO:0000256" key="5">
    <source>
        <dbReference type="ARBA" id="ARBA00013113"/>
    </source>
</evidence>
<evidence type="ECO:0000259" key="15">
    <source>
        <dbReference type="SMART" id="SM00563"/>
    </source>
</evidence>
<dbReference type="InterPro" id="IPR041728">
    <property type="entry name" value="GPAT/DHAPAT_LPLAT"/>
</dbReference>
<dbReference type="GO" id="GO:0004366">
    <property type="term" value="F:glycerol-3-phosphate O-acyltransferase activity"/>
    <property type="evidence" value="ECO:0007669"/>
    <property type="project" value="UniProtKB-UniRule"/>
</dbReference>
<dbReference type="InterPro" id="IPR002123">
    <property type="entry name" value="Plipid/glycerol_acylTrfase"/>
</dbReference>
<evidence type="ECO:0000256" key="12">
    <source>
        <dbReference type="ARBA" id="ARBA00023315"/>
    </source>
</evidence>
<dbReference type="PANTHER" id="PTHR12563:SF17">
    <property type="entry name" value="DIHYDROXYACETONE PHOSPHATE ACYLTRANSFERASE"/>
    <property type="match status" value="1"/>
</dbReference>
<organism evidence="16 17">
    <name type="scientific">Rodentibacter pneumotropicus</name>
    <dbReference type="NCBI Taxonomy" id="758"/>
    <lineage>
        <taxon>Bacteria</taxon>
        <taxon>Pseudomonadati</taxon>
        <taxon>Pseudomonadota</taxon>
        <taxon>Gammaproteobacteria</taxon>
        <taxon>Pasteurellales</taxon>
        <taxon>Pasteurellaceae</taxon>
        <taxon>Rodentibacter</taxon>
    </lineage>
</organism>
<keyword evidence="12 14" id="KW-0012">Acyltransferase</keyword>
<evidence type="ECO:0000313" key="16">
    <source>
        <dbReference type="EMBL" id="THA07018.1"/>
    </source>
</evidence>
<comment type="domain">
    <text evidence="14">The HXXXXD motif is essential for acyltransferase activity and may constitute the binding site for the phosphate moiety of the glycerol-3-phosphate.</text>
</comment>
<evidence type="ECO:0000256" key="1">
    <source>
        <dbReference type="ARBA" id="ARBA00004413"/>
    </source>
</evidence>
<keyword evidence="10 14" id="KW-0594">Phospholipid biosynthesis</keyword>
<evidence type="ECO:0000256" key="3">
    <source>
        <dbReference type="ARBA" id="ARBA00005189"/>
    </source>
</evidence>
<gene>
    <name evidence="14 16" type="primary">plsB</name>
    <name evidence="16" type="ORF">D3M78_09970</name>
</gene>